<sequence>MAWVADCGVTPALDRSEASACGEMGRIDAGIAVGLAAGVAAAGIAAGGAAGIAAGAGLPYAAGDGLAVVGI</sequence>
<proteinExistence type="predicted"/>
<comment type="caution">
    <text evidence="1">The sequence shown here is derived from an EMBL/GenBank/DDBJ whole genome shotgun (WGS) entry which is preliminary data.</text>
</comment>
<dbReference type="AlphaFoldDB" id="A0A0J8WYU1"/>
<organism evidence="1 2">
    <name type="scientific">Mycolicibacterium conceptionense</name>
    <dbReference type="NCBI Taxonomy" id="451644"/>
    <lineage>
        <taxon>Bacteria</taxon>
        <taxon>Bacillati</taxon>
        <taxon>Actinomycetota</taxon>
        <taxon>Actinomycetes</taxon>
        <taxon>Mycobacteriales</taxon>
        <taxon>Mycobacteriaceae</taxon>
        <taxon>Mycolicibacterium</taxon>
    </lineage>
</organism>
<protein>
    <submittedName>
        <fullName evidence="1">Uncharacterized protein</fullName>
    </submittedName>
</protein>
<evidence type="ECO:0000313" key="2">
    <source>
        <dbReference type="Proteomes" id="UP000037594"/>
    </source>
</evidence>
<name>A0A0J8WYU1_9MYCO</name>
<dbReference type="Proteomes" id="UP000037594">
    <property type="component" value="Unassembled WGS sequence"/>
</dbReference>
<reference evidence="1 2" key="1">
    <citation type="submission" date="2015-06" db="EMBL/GenBank/DDBJ databases">
        <title>Genome sequence of Mycobacterium conceptionense strain MLE.</title>
        <authorList>
            <person name="Greninger A.L."/>
            <person name="Cunningham G."/>
            <person name="Chiu C.Y."/>
            <person name="Miller S."/>
        </authorList>
    </citation>
    <scope>NUCLEOTIDE SEQUENCE [LARGE SCALE GENOMIC DNA]</scope>
    <source>
        <strain evidence="1 2">MLE</strain>
    </source>
</reference>
<accession>A0A0J8WYU1</accession>
<gene>
    <name evidence="1" type="ORF">ACT17_11885</name>
</gene>
<dbReference type="EMBL" id="LFOD01000008">
    <property type="protein sequence ID" value="KMV18324.1"/>
    <property type="molecule type" value="Genomic_DNA"/>
</dbReference>
<evidence type="ECO:0000313" key="1">
    <source>
        <dbReference type="EMBL" id="KMV18324.1"/>
    </source>
</evidence>